<name>A0A512MCU2_9BACT</name>
<comment type="caution">
    <text evidence="3">The sequence shown here is derived from an EMBL/GenBank/DDBJ whole genome shotgun (WGS) entry which is preliminary data.</text>
</comment>
<dbReference type="AlphaFoldDB" id="A0A512MCU2"/>
<dbReference type="PANTHER" id="PTHR43283">
    <property type="entry name" value="BETA-LACTAMASE-RELATED"/>
    <property type="match status" value="1"/>
</dbReference>
<dbReference type="SUPFAM" id="SSF56601">
    <property type="entry name" value="beta-lactamase/transpeptidase-like"/>
    <property type="match status" value="1"/>
</dbReference>
<dbReference type="PANTHER" id="PTHR43283:SF7">
    <property type="entry name" value="BETA-LACTAMASE-RELATED DOMAIN-CONTAINING PROTEIN"/>
    <property type="match status" value="1"/>
</dbReference>
<organism evidence="3 4">
    <name type="scientific">Brevifollis gellanilyticus</name>
    <dbReference type="NCBI Taxonomy" id="748831"/>
    <lineage>
        <taxon>Bacteria</taxon>
        <taxon>Pseudomonadati</taxon>
        <taxon>Verrucomicrobiota</taxon>
        <taxon>Verrucomicrobiia</taxon>
        <taxon>Verrucomicrobiales</taxon>
        <taxon>Verrucomicrobiaceae</taxon>
    </lineage>
</organism>
<gene>
    <name evidence="3" type="ORF">BGE01nite_38130</name>
</gene>
<evidence type="ECO:0000256" key="1">
    <source>
        <dbReference type="SAM" id="SignalP"/>
    </source>
</evidence>
<feature type="chain" id="PRO_5021957966" description="Beta-lactamase-related domain-containing protein" evidence="1">
    <location>
        <begin position="19"/>
        <end position="676"/>
    </location>
</feature>
<dbReference type="InterPro" id="IPR012338">
    <property type="entry name" value="Beta-lactam/transpept-like"/>
</dbReference>
<sequence>MRPRILLLSLLLTQPLQAVEYPDAEWARATPAEAGLDEAKLNEARDHALTGEGSGCIIKGGKLVMTWGDFKKRYDLKSTSKSFGAAALGLAIADGKMKLSDKAKQHHPTFGVPPDENAKTGWIDEITLWHLASQTAGFDKKGGYVPLLFKPGTEWSYSDSGPNWLAECVTLAYRRDLNEVMFERIFTPLGILKTDLVWRKHAYRPELLEGIKSREFGSGFSANMDAMARFGLMWLRGGEWNGKAILPRDYVDQVRTAQPGVPGLKVRNPEHYGHAAKHYGLLWWNNADEMIEGLPLDTYWTWGLFDSLIVVMPTLDMVVARAGQSWKRTEGEDHYEVLKPFLLPIVAAARNSKSAKVGVKSTVASSPLIAGIDWEPADKIIRLAKGSDNWPLAWADDDALYSAYGDGKGFEPFVEKKLSLGLVKITGAPPEITGTNLRSGTAEAIGDGKHGRKASGMLSVDGVLYMLVRNAANSQLGWSSDHGVTWTWADWKFAESFGCPGFVTFGKDYTGARDGFVYLYSHDSDSAYERADRFVMARVPKEKLRDRSAYAFLARLGKGGVPEWSADIRDRGALLKNPGACYRSSISYNPALKRYLWCQMGCGEDTRYRGGFTIYDAPEPWGPWTVAYQTDEWDVGPGETMHLPAKWMSADGLKVHLIFSGDDCFSVRQGTIRLQP</sequence>
<dbReference type="Pfam" id="PF00144">
    <property type="entry name" value="Beta-lactamase"/>
    <property type="match status" value="1"/>
</dbReference>
<protein>
    <recommendedName>
        <fullName evidence="2">Beta-lactamase-related domain-containing protein</fullName>
    </recommendedName>
</protein>
<keyword evidence="1" id="KW-0732">Signal</keyword>
<dbReference type="InterPro" id="IPR050789">
    <property type="entry name" value="Diverse_Enzym_Activities"/>
</dbReference>
<accession>A0A512MCU2</accession>
<dbReference type="EMBL" id="BKAG01000031">
    <property type="protein sequence ID" value="GEP44522.1"/>
    <property type="molecule type" value="Genomic_DNA"/>
</dbReference>
<dbReference type="OrthoDB" id="183038at2"/>
<dbReference type="Proteomes" id="UP000321577">
    <property type="component" value="Unassembled WGS sequence"/>
</dbReference>
<dbReference type="RefSeq" id="WP_146852551.1">
    <property type="nucleotide sequence ID" value="NZ_BKAG01000031.1"/>
</dbReference>
<feature type="signal peptide" evidence="1">
    <location>
        <begin position="1"/>
        <end position="18"/>
    </location>
</feature>
<evidence type="ECO:0000313" key="4">
    <source>
        <dbReference type="Proteomes" id="UP000321577"/>
    </source>
</evidence>
<evidence type="ECO:0000259" key="2">
    <source>
        <dbReference type="Pfam" id="PF00144"/>
    </source>
</evidence>
<feature type="domain" description="Beta-lactamase-related" evidence="2">
    <location>
        <begin position="56"/>
        <end position="327"/>
    </location>
</feature>
<dbReference type="InterPro" id="IPR001466">
    <property type="entry name" value="Beta-lactam-related"/>
</dbReference>
<proteinExistence type="predicted"/>
<evidence type="ECO:0000313" key="3">
    <source>
        <dbReference type="EMBL" id="GEP44522.1"/>
    </source>
</evidence>
<dbReference type="Gene3D" id="3.40.710.10">
    <property type="entry name" value="DD-peptidase/beta-lactamase superfamily"/>
    <property type="match status" value="1"/>
</dbReference>
<reference evidence="3 4" key="1">
    <citation type="submission" date="2019-07" db="EMBL/GenBank/DDBJ databases">
        <title>Whole genome shotgun sequence of Brevifollis gellanilyticus NBRC 108608.</title>
        <authorList>
            <person name="Hosoyama A."/>
            <person name="Uohara A."/>
            <person name="Ohji S."/>
            <person name="Ichikawa N."/>
        </authorList>
    </citation>
    <scope>NUCLEOTIDE SEQUENCE [LARGE SCALE GENOMIC DNA]</scope>
    <source>
        <strain evidence="3 4">NBRC 108608</strain>
    </source>
</reference>
<keyword evidence="4" id="KW-1185">Reference proteome</keyword>